<gene>
    <name evidence="1" type="ORF">DFR44_12217</name>
</gene>
<keyword evidence="2" id="KW-1185">Reference proteome</keyword>
<dbReference type="EMBL" id="SNZE01000022">
    <property type="protein sequence ID" value="TDR30348.1"/>
    <property type="molecule type" value="Genomic_DNA"/>
</dbReference>
<proteinExistence type="predicted"/>
<accession>A0A4R6Y5C7</accession>
<dbReference type="InterPro" id="IPR046895">
    <property type="entry name" value="ABC-3C_MC8"/>
</dbReference>
<comment type="caution">
    <text evidence="1">The sequence shown here is derived from an EMBL/GenBank/DDBJ whole genome shotgun (WGS) entry which is preliminary data.</text>
</comment>
<dbReference type="Pfam" id="PF20295">
    <property type="entry name" value="MC8"/>
    <property type="match status" value="1"/>
</dbReference>
<sequence length="79" mass="9301">MLRPTKHNHPDQTVIHLCVILLKQIRKKRIIRYEELHELSKSKVKGGAFLFQDTLNLLFLLGLIEYHEKNDSVEYTGTK</sequence>
<dbReference type="AlphaFoldDB" id="A0A4R6Y5C7"/>
<evidence type="ECO:0000313" key="1">
    <source>
        <dbReference type="EMBL" id="TDR30348.1"/>
    </source>
</evidence>
<reference evidence="1 2" key="1">
    <citation type="submission" date="2019-03" db="EMBL/GenBank/DDBJ databases">
        <title>Genomic Encyclopedia of Type Strains, Phase IV (KMG-IV): sequencing the most valuable type-strain genomes for metagenomic binning, comparative biology and taxonomic classification.</title>
        <authorList>
            <person name="Goeker M."/>
        </authorList>
    </citation>
    <scope>NUCLEOTIDE SEQUENCE [LARGE SCALE GENOMIC DNA]</scope>
    <source>
        <strain evidence="1 2">DSM 102852</strain>
    </source>
</reference>
<evidence type="ECO:0000313" key="2">
    <source>
        <dbReference type="Proteomes" id="UP000294480"/>
    </source>
</evidence>
<organism evidence="1 2">
    <name type="scientific">Hydromonas duriensis</name>
    <dbReference type="NCBI Taxonomy" id="1527608"/>
    <lineage>
        <taxon>Bacteria</taxon>
        <taxon>Pseudomonadati</taxon>
        <taxon>Pseudomonadota</taxon>
        <taxon>Betaproteobacteria</taxon>
        <taxon>Burkholderiales</taxon>
        <taxon>Burkholderiaceae</taxon>
        <taxon>Hydromonas</taxon>
    </lineage>
</organism>
<dbReference type="RefSeq" id="WP_133621258.1">
    <property type="nucleotide sequence ID" value="NZ_SNZE01000022.1"/>
</dbReference>
<dbReference type="Proteomes" id="UP000294480">
    <property type="component" value="Unassembled WGS sequence"/>
</dbReference>
<name>A0A4R6Y5C7_9BURK</name>
<protein>
    <submittedName>
        <fullName evidence="1">Uncharacterized protein</fullName>
    </submittedName>
</protein>